<dbReference type="EMBL" id="QEHR01000002">
    <property type="protein sequence ID" value="PVW16282.1"/>
    <property type="molecule type" value="Genomic_DNA"/>
</dbReference>
<reference evidence="2 3" key="1">
    <citation type="submission" date="2018-04" db="EMBL/GenBank/DDBJ databases">
        <title>Marixanthomonas spongiae HN-E44 sp. nov., isolated from a marine sponge.</title>
        <authorList>
            <person name="Luo L."/>
            <person name="Zhuang L."/>
        </authorList>
    </citation>
    <scope>NUCLEOTIDE SEQUENCE [LARGE SCALE GENOMIC DNA]</scope>
    <source>
        <strain evidence="2 3">HN-E44</strain>
    </source>
</reference>
<dbReference type="SUPFAM" id="SSF159888">
    <property type="entry name" value="YdhG-like"/>
    <property type="match status" value="1"/>
</dbReference>
<sequence>MNPAEKYILDSPEPFRSILVYLKTLIEQEVPNTALLYKWNLPFYYIGKKQPFCYLNHTKGYVDMVFWHGAHLTQYKNHLISDGRKHMKSLRYYTLEEVDEKIVVEILKEAYAVKDKKYYK</sequence>
<dbReference type="Proteomes" id="UP000245962">
    <property type="component" value="Unassembled WGS sequence"/>
</dbReference>
<feature type="domain" description="YdhG-like" evidence="1">
    <location>
        <begin position="16"/>
        <end position="110"/>
    </location>
</feature>
<evidence type="ECO:0000259" key="1">
    <source>
        <dbReference type="Pfam" id="PF08818"/>
    </source>
</evidence>
<dbReference type="RefSeq" id="WP_116693300.1">
    <property type="nucleotide sequence ID" value="NZ_QEHR01000002.1"/>
</dbReference>
<dbReference type="Gene3D" id="3.90.1150.200">
    <property type="match status" value="1"/>
</dbReference>
<accession>A0A2U0I5A6</accession>
<dbReference type="Pfam" id="PF08818">
    <property type="entry name" value="DUF1801"/>
    <property type="match status" value="1"/>
</dbReference>
<proteinExistence type="predicted"/>
<dbReference type="OrthoDB" id="670608at2"/>
<organism evidence="2 3">
    <name type="scientific">Marixanthomonas spongiae</name>
    <dbReference type="NCBI Taxonomy" id="2174845"/>
    <lineage>
        <taxon>Bacteria</taxon>
        <taxon>Pseudomonadati</taxon>
        <taxon>Bacteroidota</taxon>
        <taxon>Flavobacteriia</taxon>
        <taxon>Flavobacteriales</taxon>
        <taxon>Flavobacteriaceae</taxon>
        <taxon>Marixanthomonas</taxon>
    </lineage>
</organism>
<dbReference type="AlphaFoldDB" id="A0A2U0I5A6"/>
<keyword evidence="3" id="KW-1185">Reference proteome</keyword>
<dbReference type="InterPro" id="IPR014922">
    <property type="entry name" value="YdhG-like"/>
</dbReference>
<protein>
    <submittedName>
        <fullName evidence="2">2-dehydro-3-deoxyphosphooctonate aldolase</fullName>
    </submittedName>
</protein>
<gene>
    <name evidence="2" type="ORF">DDV96_03180</name>
</gene>
<evidence type="ECO:0000313" key="3">
    <source>
        <dbReference type="Proteomes" id="UP000245962"/>
    </source>
</evidence>
<name>A0A2U0I5A6_9FLAO</name>
<evidence type="ECO:0000313" key="2">
    <source>
        <dbReference type="EMBL" id="PVW16282.1"/>
    </source>
</evidence>
<comment type="caution">
    <text evidence="2">The sequence shown here is derived from an EMBL/GenBank/DDBJ whole genome shotgun (WGS) entry which is preliminary data.</text>
</comment>